<dbReference type="EMBL" id="JAZDQJ010000063">
    <property type="protein sequence ID" value="MEE1937466.1"/>
    <property type="molecule type" value="Genomic_DNA"/>
</dbReference>
<keyword evidence="7" id="KW-1185">Reference proteome</keyword>
<dbReference type="InterPro" id="IPR036922">
    <property type="entry name" value="Rieske_2Fe-2S_sf"/>
</dbReference>
<protein>
    <submittedName>
        <fullName evidence="6">Rieske (2Fe-2S) protein</fullName>
    </submittedName>
</protein>
<dbReference type="PROSITE" id="PS51296">
    <property type="entry name" value="RIESKE"/>
    <property type="match status" value="1"/>
</dbReference>
<evidence type="ECO:0000256" key="4">
    <source>
        <dbReference type="ARBA" id="ARBA00023014"/>
    </source>
</evidence>
<evidence type="ECO:0000256" key="3">
    <source>
        <dbReference type="ARBA" id="ARBA00023004"/>
    </source>
</evidence>
<gene>
    <name evidence="6" type="ORF">V0R50_29930</name>
</gene>
<feature type="domain" description="Rieske" evidence="5">
    <location>
        <begin position="3"/>
        <end position="97"/>
    </location>
</feature>
<dbReference type="RefSeq" id="WP_330078118.1">
    <property type="nucleotide sequence ID" value="NZ_JAZDQJ010000063.1"/>
</dbReference>
<evidence type="ECO:0000256" key="1">
    <source>
        <dbReference type="ARBA" id="ARBA00022714"/>
    </source>
</evidence>
<evidence type="ECO:0000259" key="5">
    <source>
        <dbReference type="PROSITE" id="PS51296"/>
    </source>
</evidence>
<proteinExistence type="predicted"/>
<keyword evidence="1" id="KW-0001">2Fe-2S</keyword>
<accession>A0ABU7I142</accession>
<sequence length="99" mass="10829">MFVALERLINLQEGYRKTFRVNGQALLLLVVDNRPVLIEDRCPHQGAPLAVATLEGDVLRCPRHGLAFSLSSGRALQPGCAGLNLFKLAYEGDRIGIDV</sequence>
<keyword evidence="3" id="KW-0408">Iron</keyword>
<dbReference type="Proteomes" id="UP001335100">
    <property type="component" value="Unassembled WGS sequence"/>
</dbReference>
<dbReference type="SUPFAM" id="SSF50022">
    <property type="entry name" value="ISP domain"/>
    <property type="match status" value="1"/>
</dbReference>
<comment type="caution">
    <text evidence="6">The sequence shown here is derived from an EMBL/GenBank/DDBJ whole genome shotgun (WGS) entry which is preliminary data.</text>
</comment>
<dbReference type="Pfam" id="PF00355">
    <property type="entry name" value="Rieske"/>
    <property type="match status" value="1"/>
</dbReference>
<dbReference type="Gene3D" id="2.102.10.10">
    <property type="entry name" value="Rieske [2Fe-2S] iron-sulphur domain"/>
    <property type="match status" value="1"/>
</dbReference>
<keyword evidence="4" id="KW-0411">Iron-sulfur</keyword>
<organism evidence="6 7">
    <name type="scientific">Pseudomonas ulcerans</name>
    <dbReference type="NCBI Taxonomy" id="3115852"/>
    <lineage>
        <taxon>Bacteria</taxon>
        <taxon>Pseudomonadati</taxon>
        <taxon>Pseudomonadota</taxon>
        <taxon>Gammaproteobacteria</taxon>
        <taxon>Pseudomonadales</taxon>
        <taxon>Pseudomonadaceae</taxon>
        <taxon>Pseudomonas</taxon>
    </lineage>
</organism>
<evidence type="ECO:0000256" key="2">
    <source>
        <dbReference type="ARBA" id="ARBA00022723"/>
    </source>
</evidence>
<evidence type="ECO:0000313" key="7">
    <source>
        <dbReference type="Proteomes" id="UP001335100"/>
    </source>
</evidence>
<keyword evidence="2" id="KW-0479">Metal-binding</keyword>
<name>A0ABU7I142_9PSED</name>
<dbReference type="InterPro" id="IPR017941">
    <property type="entry name" value="Rieske_2Fe-2S"/>
</dbReference>
<reference evidence="6 7" key="1">
    <citation type="submission" date="2024-01" db="EMBL/GenBank/DDBJ databases">
        <title>Unpublished Manusciprt.</title>
        <authorList>
            <person name="Duman M."/>
            <person name="Valdes E.G."/>
            <person name="Ajmi N."/>
            <person name="Altun S."/>
            <person name="Saticioglu I.B."/>
        </authorList>
    </citation>
    <scope>NUCLEOTIDE SEQUENCE [LARGE SCALE GENOMIC DNA]</scope>
    <source>
        <strain evidence="6 7">148P</strain>
    </source>
</reference>
<evidence type="ECO:0000313" key="6">
    <source>
        <dbReference type="EMBL" id="MEE1937466.1"/>
    </source>
</evidence>
<dbReference type="CDD" id="cd03467">
    <property type="entry name" value="Rieske"/>
    <property type="match status" value="1"/>
</dbReference>